<name>A0A1E3W9U8_9HYPH</name>
<evidence type="ECO:0000313" key="2">
    <source>
        <dbReference type="Proteomes" id="UP000095042"/>
    </source>
</evidence>
<gene>
    <name evidence="1" type="ORF">AUC71_14565</name>
</gene>
<dbReference type="Proteomes" id="UP000095042">
    <property type="component" value="Unassembled WGS sequence"/>
</dbReference>
<proteinExistence type="predicted"/>
<dbReference type="EMBL" id="LPWD01000274">
    <property type="protein sequence ID" value="ODS02583.1"/>
    <property type="molecule type" value="Genomic_DNA"/>
</dbReference>
<dbReference type="AlphaFoldDB" id="A0A1E3W9U8"/>
<reference evidence="1 2" key="1">
    <citation type="journal article" date="2016" name="Environ. Microbiol.">
        <title>New Methyloceanibacter diversity from North Sea sediments includes methanotroph containing solely the soluble methane monooxygenase.</title>
        <authorList>
            <person name="Vekeman B."/>
            <person name="Kerckhof F.M."/>
            <person name="Cremers G."/>
            <person name="de Vos P."/>
            <person name="Vandamme P."/>
            <person name="Boon N."/>
            <person name="Op den Camp H.J."/>
            <person name="Heylen K."/>
        </authorList>
    </citation>
    <scope>NUCLEOTIDE SEQUENCE [LARGE SCALE GENOMIC DNA]</scope>
    <source>
        <strain evidence="1 2">R-67177</strain>
    </source>
</reference>
<evidence type="ECO:0000313" key="1">
    <source>
        <dbReference type="EMBL" id="ODS02583.1"/>
    </source>
</evidence>
<keyword evidence="2" id="KW-1185">Reference proteome</keyword>
<protein>
    <submittedName>
        <fullName evidence="1">Uncharacterized protein</fullName>
    </submittedName>
</protein>
<organism evidence="1 2">
    <name type="scientific">Methyloceanibacter marginalis</name>
    <dbReference type="NCBI Taxonomy" id="1774971"/>
    <lineage>
        <taxon>Bacteria</taxon>
        <taxon>Pseudomonadati</taxon>
        <taxon>Pseudomonadota</taxon>
        <taxon>Alphaproteobacteria</taxon>
        <taxon>Hyphomicrobiales</taxon>
        <taxon>Hyphomicrobiaceae</taxon>
        <taxon>Methyloceanibacter</taxon>
    </lineage>
</organism>
<sequence>MAKYAAAFGVDLERIGFDKHHICRLVRAGRALHEQSHSGVRKRLLQYGLCRPADLTCKARVKAEIFRLYELPAQCPQV</sequence>
<accession>A0A1E3W9U8</accession>
<comment type="caution">
    <text evidence="1">The sequence shown here is derived from an EMBL/GenBank/DDBJ whole genome shotgun (WGS) entry which is preliminary data.</text>
</comment>